<comment type="caution">
    <text evidence="2">The sequence shown here is derived from an EMBL/GenBank/DDBJ whole genome shotgun (WGS) entry which is preliminary data.</text>
</comment>
<sequence length="80" mass="8662">GITVHIIGAPTIIVVIMVLICVVCLSKEMIRSWVMCTLTMAENQKSWSGVATTTNIVVAMIVVEMMARHPIGMPDSAISF</sequence>
<evidence type="ECO:0000256" key="1">
    <source>
        <dbReference type="SAM" id="Phobius"/>
    </source>
</evidence>
<keyword evidence="1" id="KW-1133">Transmembrane helix</keyword>
<evidence type="ECO:0000313" key="3">
    <source>
        <dbReference type="Proteomes" id="UP000004810"/>
    </source>
</evidence>
<keyword evidence="1" id="KW-0472">Membrane</keyword>
<dbReference type="Proteomes" id="UP000004810">
    <property type="component" value="Unassembled WGS sequence"/>
</dbReference>
<protein>
    <submittedName>
        <fullName evidence="2">Uncharacterized protein</fullName>
    </submittedName>
</protein>
<evidence type="ECO:0000313" key="2">
    <source>
        <dbReference type="EMBL" id="EJW72325.1"/>
    </source>
</evidence>
<accession>J9AE76</accession>
<proteinExistence type="predicted"/>
<keyword evidence="1" id="KW-0812">Transmembrane</keyword>
<organism evidence="2 3">
    <name type="scientific">Wuchereria bancrofti</name>
    <dbReference type="NCBI Taxonomy" id="6293"/>
    <lineage>
        <taxon>Eukaryota</taxon>
        <taxon>Metazoa</taxon>
        <taxon>Ecdysozoa</taxon>
        <taxon>Nematoda</taxon>
        <taxon>Chromadorea</taxon>
        <taxon>Rhabditida</taxon>
        <taxon>Spirurina</taxon>
        <taxon>Spiruromorpha</taxon>
        <taxon>Filarioidea</taxon>
        <taxon>Onchocercidae</taxon>
        <taxon>Wuchereria</taxon>
    </lineage>
</organism>
<feature type="transmembrane region" description="Helical" evidence="1">
    <location>
        <begin position="6"/>
        <end position="26"/>
    </location>
</feature>
<gene>
    <name evidence="2" type="ORF">WUBG_16768</name>
</gene>
<name>J9AE76_WUCBA</name>
<reference evidence="3" key="1">
    <citation type="submission" date="2012-08" db="EMBL/GenBank/DDBJ databases">
        <title>The Genome Sequence of Wuchereria bancrofti.</title>
        <authorList>
            <person name="Nutman T.B."/>
            <person name="Fink D.L."/>
            <person name="Russ C."/>
            <person name="Young S."/>
            <person name="Zeng Q."/>
            <person name="Koehrsen M."/>
            <person name="Alvarado L."/>
            <person name="Berlin A."/>
            <person name="Chapman S.B."/>
            <person name="Chen Z."/>
            <person name="Freedman E."/>
            <person name="Gellesch M."/>
            <person name="Goldberg J."/>
            <person name="Griggs A."/>
            <person name="Gujja S."/>
            <person name="Heilman E.R."/>
            <person name="Heiman D."/>
            <person name="Hepburn T."/>
            <person name="Howarth C."/>
            <person name="Jen D."/>
            <person name="Larson L."/>
            <person name="Lewis B."/>
            <person name="Mehta T."/>
            <person name="Park D."/>
            <person name="Pearson M."/>
            <person name="Roberts A."/>
            <person name="Saif S."/>
            <person name="Shea T."/>
            <person name="Shenoy N."/>
            <person name="Sisk P."/>
            <person name="Stolte C."/>
            <person name="Sykes S."/>
            <person name="Walk T."/>
            <person name="White J."/>
            <person name="Yandava C."/>
            <person name="Haas B."/>
            <person name="Henn M.R."/>
            <person name="Nusbaum C."/>
            <person name="Birren B."/>
        </authorList>
    </citation>
    <scope>NUCLEOTIDE SEQUENCE [LARGE SCALE GENOMIC DNA]</scope>
    <source>
        <strain evidence="3">NA</strain>
    </source>
</reference>
<feature type="transmembrane region" description="Helical" evidence="1">
    <location>
        <begin position="47"/>
        <end position="67"/>
    </location>
</feature>
<feature type="non-terminal residue" evidence="2">
    <location>
        <position position="1"/>
    </location>
</feature>
<dbReference type="AlphaFoldDB" id="J9AE76"/>
<dbReference type="EMBL" id="ADBV01016416">
    <property type="protein sequence ID" value="EJW72325.1"/>
    <property type="molecule type" value="Genomic_DNA"/>
</dbReference>